<protein>
    <submittedName>
        <fullName evidence="2">Uncharacterized protein</fullName>
    </submittedName>
</protein>
<gene>
    <name evidence="2" type="ORF">K443DRAFT_13003</name>
</gene>
<reference evidence="3" key="2">
    <citation type="submission" date="2015-01" db="EMBL/GenBank/DDBJ databases">
        <title>Evolutionary Origins and Diversification of the Mycorrhizal Mutualists.</title>
        <authorList>
            <consortium name="DOE Joint Genome Institute"/>
            <consortium name="Mycorrhizal Genomics Consortium"/>
            <person name="Kohler A."/>
            <person name="Kuo A."/>
            <person name="Nagy L.G."/>
            <person name="Floudas D."/>
            <person name="Copeland A."/>
            <person name="Barry K.W."/>
            <person name="Cichocki N."/>
            <person name="Veneault-Fourrey C."/>
            <person name="LaButti K."/>
            <person name="Lindquist E.A."/>
            <person name="Lipzen A."/>
            <person name="Lundell T."/>
            <person name="Morin E."/>
            <person name="Murat C."/>
            <person name="Riley R."/>
            <person name="Ohm R."/>
            <person name="Sun H."/>
            <person name="Tunlid A."/>
            <person name="Henrissat B."/>
            <person name="Grigoriev I.V."/>
            <person name="Hibbett D.S."/>
            <person name="Martin F."/>
        </authorList>
    </citation>
    <scope>NUCLEOTIDE SEQUENCE [LARGE SCALE GENOMIC DNA]</scope>
    <source>
        <strain evidence="3">LaAM-08-1</strain>
    </source>
</reference>
<reference evidence="2 3" key="1">
    <citation type="submission" date="2014-04" db="EMBL/GenBank/DDBJ databases">
        <authorList>
            <consortium name="DOE Joint Genome Institute"/>
            <person name="Kuo A."/>
            <person name="Kohler A."/>
            <person name="Nagy L.G."/>
            <person name="Floudas D."/>
            <person name="Copeland A."/>
            <person name="Barry K.W."/>
            <person name="Cichocki N."/>
            <person name="Veneault-Fourrey C."/>
            <person name="LaButti K."/>
            <person name="Lindquist E.A."/>
            <person name="Lipzen A."/>
            <person name="Lundell T."/>
            <person name="Morin E."/>
            <person name="Murat C."/>
            <person name="Sun H."/>
            <person name="Tunlid A."/>
            <person name="Henrissat B."/>
            <person name="Grigoriev I.V."/>
            <person name="Hibbett D.S."/>
            <person name="Martin F."/>
            <person name="Nordberg H.P."/>
            <person name="Cantor M.N."/>
            <person name="Hua S.X."/>
        </authorList>
    </citation>
    <scope>NUCLEOTIDE SEQUENCE [LARGE SCALE GENOMIC DNA]</scope>
    <source>
        <strain evidence="2 3">LaAM-08-1</strain>
    </source>
</reference>
<dbReference type="EMBL" id="KN838856">
    <property type="protein sequence ID" value="KIJ93234.1"/>
    <property type="molecule type" value="Genomic_DNA"/>
</dbReference>
<feature type="region of interest" description="Disordered" evidence="1">
    <location>
        <begin position="38"/>
        <end position="112"/>
    </location>
</feature>
<evidence type="ECO:0000313" key="2">
    <source>
        <dbReference type="EMBL" id="KIJ93234.1"/>
    </source>
</evidence>
<keyword evidence="3" id="KW-1185">Reference proteome</keyword>
<dbReference type="AlphaFoldDB" id="A0A0C9WIN1"/>
<evidence type="ECO:0000256" key="1">
    <source>
        <dbReference type="SAM" id="MobiDB-lite"/>
    </source>
</evidence>
<dbReference type="Proteomes" id="UP000054477">
    <property type="component" value="Unassembled WGS sequence"/>
</dbReference>
<organism evidence="2 3">
    <name type="scientific">Laccaria amethystina LaAM-08-1</name>
    <dbReference type="NCBI Taxonomy" id="1095629"/>
    <lineage>
        <taxon>Eukaryota</taxon>
        <taxon>Fungi</taxon>
        <taxon>Dikarya</taxon>
        <taxon>Basidiomycota</taxon>
        <taxon>Agaricomycotina</taxon>
        <taxon>Agaricomycetes</taxon>
        <taxon>Agaricomycetidae</taxon>
        <taxon>Agaricales</taxon>
        <taxon>Agaricineae</taxon>
        <taxon>Hydnangiaceae</taxon>
        <taxon>Laccaria</taxon>
    </lineage>
</organism>
<evidence type="ECO:0000313" key="3">
    <source>
        <dbReference type="Proteomes" id="UP000054477"/>
    </source>
</evidence>
<dbReference type="OrthoDB" id="3114540at2759"/>
<feature type="compositionally biased region" description="Low complexity" evidence="1">
    <location>
        <begin position="76"/>
        <end position="92"/>
    </location>
</feature>
<proteinExistence type="predicted"/>
<sequence length="112" mass="12333">MQKWLERGKDELEPTDEDVWGIAKSQYTFVDLGLWKKQGTLKDTRRSLPSPMSSGGIRRIPSGMSESAGFRRNSHQQSTTPLLPQLPSSPTTTSPPQPLHIAHGPPPSSGKE</sequence>
<accession>A0A0C9WIN1</accession>
<dbReference type="HOGENOM" id="CLU_2146267_0_0_1"/>
<name>A0A0C9WIN1_9AGAR</name>
<feature type="compositionally biased region" description="Pro residues" evidence="1">
    <location>
        <begin position="93"/>
        <end position="112"/>
    </location>
</feature>